<dbReference type="RefSeq" id="WP_229671832.1">
    <property type="nucleotide sequence ID" value="NZ_BMNQ01000042.1"/>
</dbReference>
<comment type="caution">
    <text evidence="1">The sequence shown here is derived from an EMBL/GenBank/DDBJ whole genome shotgun (WGS) entry which is preliminary data.</text>
</comment>
<name>A0A917PZM2_9BACI</name>
<gene>
    <name evidence="1" type="ORF">GCM10007063_25090</name>
</gene>
<reference evidence="1" key="1">
    <citation type="journal article" date="2014" name="Int. J. Syst. Evol. Microbiol.">
        <title>Complete genome sequence of Corynebacterium casei LMG S-19264T (=DSM 44701T), isolated from a smear-ripened cheese.</title>
        <authorList>
            <consortium name="US DOE Joint Genome Institute (JGI-PGF)"/>
            <person name="Walter F."/>
            <person name="Albersmeier A."/>
            <person name="Kalinowski J."/>
            <person name="Ruckert C."/>
        </authorList>
    </citation>
    <scope>NUCLEOTIDE SEQUENCE</scope>
    <source>
        <strain evidence="1">JCM 12580</strain>
    </source>
</reference>
<dbReference type="Proteomes" id="UP000658382">
    <property type="component" value="Unassembled WGS sequence"/>
</dbReference>
<organism evidence="1 2">
    <name type="scientific">Lentibacillus kapialis</name>
    <dbReference type="NCBI Taxonomy" id="340214"/>
    <lineage>
        <taxon>Bacteria</taxon>
        <taxon>Bacillati</taxon>
        <taxon>Bacillota</taxon>
        <taxon>Bacilli</taxon>
        <taxon>Bacillales</taxon>
        <taxon>Bacillaceae</taxon>
        <taxon>Lentibacillus</taxon>
    </lineage>
</organism>
<protein>
    <submittedName>
        <fullName evidence="1">Uncharacterized protein</fullName>
    </submittedName>
</protein>
<keyword evidence="2" id="KW-1185">Reference proteome</keyword>
<dbReference type="InterPro" id="IPR036291">
    <property type="entry name" value="NAD(P)-bd_dom_sf"/>
</dbReference>
<evidence type="ECO:0000313" key="1">
    <source>
        <dbReference type="EMBL" id="GGK01776.1"/>
    </source>
</evidence>
<accession>A0A917PZM2</accession>
<reference evidence="1" key="2">
    <citation type="submission" date="2020-09" db="EMBL/GenBank/DDBJ databases">
        <authorList>
            <person name="Sun Q."/>
            <person name="Ohkuma M."/>
        </authorList>
    </citation>
    <scope>NUCLEOTIDE SEQUENCE</scope>
    <source>
        <strain evidence="1">JCM 12580</strain>
    </source>
</reference>
<dbReference type="SUPFAM" id="SSF51735">
    <property type="entry name" value="NAD(P)-binding Rossmann-fold domains"/>
    <property type="match status" value="1"/>
</dbReference>
<dbReference type="AlphaFoldDB" id="A0A917PZM2"/>
<sequence length="54" mass="5853">MKVLVAGANGYTGRLLIKFVAKTMIAAIQEPNAFHKAFEMVSGDTQIEEALKSL</sequence>
<dbReference type="EMBL" id="BMNQ01000042">
    <property type="protein sequence ID" value="GGK01776.1"/>
    <property type="molecule type" value="Genomic_DNA"/>
</dbReference>
<proteinExistence type="predicted"/>
<evidence type="ECO:0000313" key="2">
    <source>
        <dbReference type="Proteomes" id="UP000658382"/>
    </source>
</evidence>